<evidence type="ECO:0000256" key="10">
    <source>
        <dbReference type="ARBA" id="ARBA00023180"/>
    </source>
</evidence>
<evidence type="ECO:0000256" key="12">
    <source>
        <dbReference type="ARBA" id="ARBA00037859"/>
    </source>
</evidence>
<keyword evidence="11" id="KW-0456">Lyase</keyword>
<keyword evidence="3" id="KW-0812">Transmembrane</keyword>
<keyword evidence="8" id="KW-0333">Golgi apparatus</keyword>
<name>A0A368Y2L7_9BURK</name>
<evidence type="ECO:0000256" key="2">
    <source>
        <dbReference type="ARBA" id="ARBA00004323"/>
    </source>
</evidence>
<comment type="subcellular location">
    <subcellularLocation>
        <location evidence="2">Golgi apparatus membrane</location>
        <topology evidence="2">Single-pass type II membrane protein</topology>
    </subcellularLocation>
    <subcellularLocation>
        <location evidence="12">Golgi apparatus</location>
        <location evidence="12">Golgi stack membrane</location>
    </subcellularLocation>
</comment>
<feature type="domain" description="NAD-dependent epimerase/dehydratase" evidence="14">
    <location>
        <begin position="7"/>
        <end position="240"/>
    </location>
</feature>
<evidence type="ECO:0000313" key="15">
    <source>
        <dbReference type="EMBL" id="RCW72484.1"/>
    </source>
</evidence>
<dbReference type="InterPro" id="IPR044516">
    <property type="entry name" value="UXS-like"/>
</dbReference>
<dbReference type="GO" id="GO:0070403">
    <property type="term" value="F:NAD+ binding"/>
    <property type="evidence" value="ECO:0007669"/>
    <property type="project" value="InterPro"/>
</dbReference>
<accession>A0A368Y2L7</accession>
<dbReference type="PANTHER" id="PTHR43078">
    <property type="entry name" value="UDP-GLUCURONIC ACID DECARBOXYLASE-RELATED"/>
    <property type="match status" value="1"/>
</dbReference>
<keyword evidence="5" id="KW-0735">Signal-anchor</keyword>
<evidence type="ECO:0000256" key="7">
    <source>
        <dbReference type="ARBA" id="ARBA00023027"/>
    </source>
</evidence>
<dbReference type="InterPro" id="IPR001509">
    <property type="entry name" value="Epimerase_deHydtase"/>
</dbReference>
<evidence type="ECO:0000256" key="6">
    <source>
        <dbReference type="ARBA" id="ARBA00022989"/>
    </source>
</evidence>
<dbReference type="Gene3D" id="3.40.50.720">
    <property type="entry name" value="NAD(P)-binding Rossmann-like Domain"/>
    <property type="match status" value="1"/>
</dbReference>
<evidence type="ECO:0000313" key="16">
    <source>
        <dbReference type="Proteomes" id="UP000252884"/>
    </source>
</evidence>
<organism evidence="15 16">
    <name type="scientific">Pseudorhodoferax soli</name>
    <dbReference type="NCBI Taxonomy" id="545864"/>
    <lineage>
        <taxon>Bacteria</taxon>
        <taxon>Pseudomonadati</taxon>
        <taxon>Pseudomonadota</taxon>
        <taxon>Betaproteobacteria</taxon>
        <taxon>Burkholderiales</taxon>
        <taxon>Comamonadaceae</taxon>
    </lineage>
</organism>
<evidence type="ECO:0000256" key="9">
    <source>
        <dbReference type="ARBA" id="ARBA00023136"/>
    </source>
</evidence>
<reference evidence="15 16" key="1">
    <citation type="submission" date="2018-07" db="EMBL/GenBank/DDBJ databases">
        <title>Genomic Encyclopedia of Type Strains, Phase IV (KMG-IV): sequencing the most valuable type-strain genomes for metagenomic binning, comparative biology and taxonomic classification.</title>
        <authorList>
            <person name="Goeker M."/>
        </authorList>
    </citation>
    <scope>NUCLEOTIDE SEQUENCE [LARGE SCALE GENOMIC DNA]</scope>
    <source>
        <strain evidence="15 16">DSM 21634</strain>
    </source>
</reference>
<protein>
    <submittedName>
        <fullName evidence="15">UDP-glucuronate decarboxylase</fullName>
    </submittedName>
</protein>
<dbReference type="FunFam" id="3.40.50.720:FF:000065">
    <property type="entry name" value="UDP-glucuronic acid decarboxylase 1"/>
    <property type="match status" value="1"/>
</dbReference>
<feature type="compositionally biased region" description="Low complexity" evidence="13">
    <location>
        <begin position="320"/>
        <end position="329"/>
    </location>
</feature>
<feature type="region of interest" description="Disordered" evidence="13">
    <location>
        <begin position="312"/>
        <end position="345"/>
    </location>
</feature>
<comment type="cofactor">
    <cofactor evidence="1">
        <name>NAD(+)</name>
        <dbReference type="ChEBI" id="CHEBI:57540"/>
    </cofactor>
</comment>
<evidence type="ECO:0000256" key="3">
    <source>
        <dbReference type="ARBA" id="ARBA00022692"/>
    </source>
</evidence>
<evidence type="ECO:0000256" key="13">
    <source>
        <dbReference type="SAM" id="MobiDB-lite"/>
    </source>
</evidence>
<evidence type="ECO:0000256" key="4">
    <source>
        <dbReference type="ARBA" id="ARBA00022793"/>
    </source>
</evidence>
<keyword evidence="7" id="KW-0520">NAD</keyword>
<dbReference type="InterPro" id="IPR036291">
    <property type="entry name" value="NAD(P)-bd_dom_sf"/>
</dbReference>
<dbReference type="AlphaFoldDB" id="A0A368Y2L7"/>
<keyword evidence="16" id="KW-1185">Reference proteome</keyword>
<keyword evidence="6" id="KW-1133">Transmembrane helix</keyword>
<dbReference type="CDD" id="cd05230">
    <property type="entry name" value="UGD_SDR_e"/>
    <property type="match status" value="1"/>
</dbReference>
<dbReference type="PANTHER" id="PTHR43078:SF6">
    <property type="entry name" value="UDP-GLUCURONIC ACID DECARBOXYLASE 1"/>
    <property type="match status" value="1"/>
</dbReference>
<dbReference type="GO" id="GO:0005737">
    <property type="term" value="C:cytoplasm"/>
    <property type="evidence" value="ECO:0007669"/>
    <property type="project" value="TreeGrafter"/>
</dbReference>
<evidence type="ECO:0000256" key="8">
    <source>
        <dbReference type="ARBA" id="ARBA00023034"/>
    </source>
</evidence>
<dbReference type="EMBL" id="QPJK01000003">
    <property type="protein sequence ID" value="RCW72484.1"/>
    <property type="molecule type" value="Genomic_DNA"/>
</dbReference>
<dbReference type="UniPathway" id="UPA00796">
    <property type="reaction ID" value="UER00771"/>
</dbReference>
<dbReference type="Pfam" id="PF01370">
    <property type="entry name" value="Epimerase"/>
    <property type="match status" value="1"/>
</dbReference>
<dbReference type="RefSeq" id="WP_114467914.1">
    <property type="nucleotide sequence ID" value="NZ_QPJK01000003.1"/>
</dbReference>
<keyword evidence="9" id="KW-0472">Membrane</keyword>
<gene>
    <name evidence="15" type="ORF">DES41_10389</name>
</gene>
<dbReference type="Proteomes" id="UP000252884">
    <property type="component" value="Unassembled WGS sequence"/>
</dbReference>
<evidence type="ECO:0000259" key="14">
    <source>
        <dbReference type="Pfam" id="PF01370"/>
    </source>
</evidence>
<dbReference type="GO" id="GO:0033320">
    <property type="term" value="P:UDP-D-xylose biosynthetic process"/>
    <property type="evidence" value="ECO:0007669"/>
    <property type="project" value="UniProtKB-UniPathway"/>
</dbReference>
<keyword evidence="4" id="KW-0210">Decarboxylase</keyword>
<evidence type="ECO:0000256" key="5">
    <source>
        <dbReference type="ARBA" id="ARBA00022968"/>
    </source>
</evidence>
<sequence length="345" mass="37876">MPSTHDILVTGAAGFLGSHLCDRLLERGHRVVGLDNLCSGTRDNLAHLQAHPRFRFVEQNVTAPCTLQVDRIYNLACPASPPHYQQDPVGTTLTSVLGTWRMLELARRCGARLLQASTSEIYGDPAVHPQREDYHGDVNTVGPRACYDEGKRCAETLCFDYLRQHGVAVRVARIFNTYGPRMLPDDGRVVSNFIVQALHGQDITLYGDGRQTRCFCFVDDTVDGLLRLMESDSTGPVNLGNPHEITMRVLAAEVLALTGSSAQLVFRPLPQDDPRRRCPDIALAQRVLGWSPQVPLAQGLRRTIDDFARRLASPRTPDEAALPLASASPRPQAGQEAARGGPASW</sequence>
<proteinExistence type="predicted"/>
<evidence type="ECO:0000256" key="11">
    <source>
        <dbReference type="ARBA" id="ARBA00023239"/>
    </source>
</evidence>
<dbReference type="GO" id="GO:0048040">
    <property type="term" value="F:UDP-glucuronate decarboxylase activity"/>
    <property type="evidence" value="ECO:0007669"/>
    <property type="project" value="TreeGrafter"/>
</dbReference>
<evidence type="ECO:0000256" key="1">
    <source>
        <dbReference type="ARBA" id="ARBA00001911"/>
    </source>
</evidence>
<keyword evidence="10" id="KW-0325">Glycoprotein</keyword>
<dbReference type="OrthoDB" id="9769113at2"/>
<dbReference type="SUPFAM" id="SSF51735">
    <property type="entry name" value="NAD(P)-binding Rossmann-fold domains"/>
    <property type="match status" value="1"/>
</dbReference>
<comment type="caution">
    <text evidence="15">The sequence shown here is derived from an EMBL/GenBank/DDBJ whole genome shotgun (WGS) entry which is preliminary data.</text>
</comment>
<dbReference type="GO" id="GO:0042732">
    <property type="term" value="P:D-xylose metabolic process"/>
    <property type="evidence" value="ECO:0007669"/>
    <property type="project" value="InterPro"/>
</dbReference>